<dbReference type="SMART" id="SM01128">
    <property type="entry name" value="DDRGK"/>
    <property type="match status" value="1"/>
</dbReference>
<dbReference type="OrthoDB" id="2285710at2759"/>
<keyword evidence="3 6" id="KW-1133">Transmembrane helix</keyword>
<comment type="subcellular location">
    <subcellularLocation>
        <location evidence="1">Membrane</location>
        <topology evidence="1">Single-pass membrane protein</topology>
    </subcellularLocation>
</comment>
<dbReference type="Gene3D" id="1.10.10.10">
    <property type="entry name" value="Winged helix-like DNA-binding domain superfamily/Winged helix DNA-binding domain"/>
    <property type="match status" value="1"/>
</dbReference>
<feature type="region of interest" description="Disordered" evidence="5">
    <location>
        <begin position="41"/>
        <end position="121"/>
    </location>
</feature>
<dbReference type="InterPro" id="IPR050899">
    <property type="entry name" value="DDRGK_domain-containing"/>
</dbReference>
<evidence type="ECO:0000256" key="2">
    <source>
        <dbReference type="ARBA" id="ARBA00022692"/>
    </source>
</evidence>
<dbReference type="InterPro" id="IPR036390">
    <property type="entry name" value="WH_DNA-bd_sf"/>
</dbReference>
<keyword evidence="4 6" id="KW-0472">Membrane</keyword>
<dbReference type="GO" id="GO:0016020">
    <property type="term" value="C:membrane"/>
    <property type="evidence" value="ECO:0007669"/>
    <property type="project" value="UniProtKB-SubCell"/>
</dbReference>
<dbReference type="GeneID" id="24141177"/>
<gene>
    <name evidence="7" type="ORF">SPRG_19913</name>
</gene>
<keyword evidence="2 6" id="KW-0812">Transmembrane</keyword>
<organism evidence="7 8">
    <name type="scientific">Saprolegnia parasitica (strain CBS 223.65)</name>
    <dbReference type="NCBI Taxonomy" id="695850"/>
    <lineage>
        <taxon>Eukaryota</taxon>
        <taxon>Sar</taxon>
        <taxon>Stramenopiles</taxon>
        <taxon>Oomycota</taxon>
        <taxon>Saprolegniomycetes</taxon>
        <taxon>Saprolegniales</taxon>
        <taxon>Saprolegniaceae</taxon>
        <taxon>Saprolegnia</taxon>
    </lineage>
</organism>
<dbReference type="SUPFAM" id="SSF46785">
    <property type="entry name" value="Winged helix' DNA-binding domain"/>
    <property type="match status" value="1"/>
</dbReference>
<dbReference type="OMA" id="EFTRECN"/>
<feature type="transmembrane region" description="Helical" evidence="6">
    <location>
        <begin position="6"/>
        <end position="27"/>
    </location>
</feature>
<dbReference type="Pfam" id="PF09756">
    <property type="entry name" value="DDRGK"/>
    <property type="match status" value="1"/>
</dbReference>
<feature type="compositionally biased region" description="Acidic residues" evidence="5">
    <location>
        <begin position="71"/>
        <end position="83"/>
    </location>
</feature>
<dbReference type="PANTHER" id="PTHR48176">
    <property type="entry name" value="DDRGK DOMAIN-CONTAINING PROTEIN 1"/>
    <property type="match status" value="1"/>
</dbReference>
<dbReference type="RefSeq" id="XP_012200140.1">
    <property type="nucleotide sequence ID" value="XM_012344750.1"/>
</dbReference>
<name>A0A067CR30_SAPPC</name>
<dbReference type="VEuPathDB" id="FungiDB:SPRG_19913"/>
<keyword evidence="8" id="KW-1185">Reference proteome</keyword>
<evidence type="ECO:0000256" key="5">
    <source>
        <dbReference type="SAM" id="MobiDB-lite"/>
    </source>
</evidence>
<accession>A0A067CR30</accession>
<evidence type="ECO:0000313" key="8">
    <source>
        <dbReference type="Proteomes" id="UP000030745"/>
    </source>
</evidence>
<dbReference type="AlphaFoldDB" id="A0A067CR30"/>
<evidence type="ECO:0000256" key="6">
    <source>
        <dbReference type="SAM" id="Phobius"/>
    </source>
</evidence>
<dbReference type="KEGG" id="spar:SPRG_19913"/>
<reference evidence="7 8" key="1">
    <citation type="journal article" date="2013" name="PLoS Genet.">
        <title>Distinctive expansion of potential virulence genes in the genome of the oomycete fish pathogen Saprolegnia parasitica.</title>
        <authorList>
            <person name="Jiang R.H."/>
            <person name="de Bruijn I."/>
            <person name="Haas B.J."/>
            <person name="Belmonte R."/>
            <person name="Lobach L."/>
            <person name="Christie J."/>
            <person name="van den Ackerveken G."/>
            <person name="Bottin A."/>
            <person name="Bulone V."/>
            <person name="Diaz-Moreno S.M."/>
            <person name="Dumas B."/>
            <person name="Fan L."/>
            <person name="Gaulin E."/>
            <person name="Govers F."/>
            <person name="Grenville-Briggs L.J."/>
            <person name="Horner N.R."/>
            <person name="Levin J.Z."/>
            <person name="Mammella M."/>
            <person name="Meijer H.J."/>
            <person name="Morris P."/>
            <person name="Nusbaum C."/>
            <person name="Oome S."/>
            <person name="Phillips A.J."/>
            <person name="van Rooyen D."/>
            <person name="Rzeszutek E."/>
            <person name="Saraiva M."/>
            <person name="Secombes C.J."/>
            <person name="Seidl M.F."/>
            <person name="Snel B."/>
            <person name="Stassen J.H."/>
            <person name="Sykes S."/>
            <person name="Tripathy S."/>
            <person name="van den Berg H."/>
            <person name="Vega-Arreguin J.C."/>
            <person name="Wawra S."/>
            <person name="Young S.K."/>
            <person name="Zeng Q."/>
            <person name="Dieguez-Uribeondo J."/>
            <person name="Russ C."/>
            <person name="Tyler B.M."/>
            <person name="van West P."/>
        </authorList>
    </citation>
    <scope>NUCLEOTIDE SEQUENCE [LARGE SCALE GENOMIC DNA]</scope>
    <source>
        <strain evidence="7 8">CBS 223.65</strain>
    </source>
</reference>
<dbReference type="Proteomes" id="UP000030745">
    <property type="component" value="Unassembled WGS sequence"/>
</dbReference>
<dbReference type="InterPro" id="IPR019153">
    <property type="entry name" value="DDRGK_dom-contain"/>
</dbReference>
<evidence type="ECO:0008006" key="9">
    <source>
        <dbReference type="Google" id="ProtNLM"/>
    </source>
</evidence>
<dbReference type="GO" id="GO:0044389">
    <property type="term" value="F:ubiquitin-like protein ligase binding"/>
    <property type="evidence" value="ECO:0007669"/>
    <property type="project" value="TreeGrafter"/>
</dbReference>
<protein>
    <recommendedName>
        <fullName evidence="9">DDRGK domain-containing protein 1</fullName>
    </recommendedName>
</protein>
<proteinExistence type="predicted"/>
<evidence type="ECO:0000256" key="1">
    <source>
        <dbReference type="ARBA" id="ARBA00004167"/>
    </source>
</evidence>
<feature type="compositionally biased region" description="Basic and acidic residues" evidence="5">
    <location>
        <begin position="84"/>
        <end position="121"/>
    </location>
</feature>
<evidence type="ECO:0000256" key="4">
    <source>
        <dbReference type="ARBA" id="ARBA00023136"/>
    </source>
</evidence>
<evidence type="ECO:0000313" key="7">
    <source>
        <dbReference type="EMBL" id="KDO29247.1"/>
    </source>
</evidence>
<sequence>MQTTDAGLLAVAAIGLAATMAWILYMVGYFGHAEKIMDNDAGQGRQHRRQQQQLGLDGLRQRRRQARNDDEGGSSDEEAEDEQGDRQRPPPTTRREIRKEQKRQEREQQRKFDEYRREEARKLNDAQANAYRRKMLDEATREEAEAMAAAEAANAQAARDATEFAKWKGHFSVEDAGSDGVELSESTHLLSEFLAYLATHKVVLIEDLALRFQLSTTTTMQRLQSLLDAGRVSGFFDDRGKFIAVDDTDMDHVARYIRKKGRVSVADVLRECNRLFAH</sequence>
<dbReference type="STRING" id="695850.A0A067CR30"/>
<dbReference type="EMBL" id="KK583207">
    <property type="protein sequence ID" value="KDO29247.1"/>
    <property type="molecule type" value="Genomic_DNA"/>
</dbReference>
<dbReference type="PANTHER" id="PTHR48176:SF1">
    <property type="entry name" value="DDRGK DOMAIN-CONTAINING PROTEIN 1"/>
    <property type="match status" value="1"/>
</dbReference>
<evidence type="ECO:0000256" key="3">
    <source>
        <dbReference type="ARBA" id="ARBA00022989"/>
    </source>
</evidence>
<dbReference type="InterPro" id="IPR036388">
    <property type="entry name" value="WH-like_DNA-bd_sf"/>
</dbReference>